<keyword evidence="6" id="KW-1185">Reference proteome</keyword>
<feature type="transmembrane region" description="Helical" evidence="3">
    <location>
        <begin position="325"/>
        <end position="344"/>
    </location>
</feature>
<feature type="transmembrane region" description="Helical" evidence="3">
    <location>
        <begin position="257"/>
        <end position="274"/>
    </location>
</feature>
<accession>A0ABV5VS13</accession>
<organism evidence="5 6">
    <name type="scientific">Paenibacillus hodogayensis</name>
    <dbReference type="NCBI Taxonomy" id="279208"/>
    <lineage>
        <taxon>Bacteria</taxon>
        <taxon>Bacillati</taxon>
        <taxon>Bacillota</taxon>
        <taxon>Bacilli</taxon>
        <taxon>Bacillales</taxon>
        <taxon>Paenibacillaceae</taxon>
        <taxon>Paenibacillus</taxon>
    </lineage>
</organism>
<evidence type="ECO:0000256" key="1">
    <source>
        <dbReference type="ARBA" id="ARBA00004370"/>
    </source>
</evidence>
<keyword evidence="3" id="KW-0472">Membrane</keyword>
<evidence type="ECO:0000256" key="3">
    <source>
        <dbReference type="SAM" id="Phobius"/>
    </source>
</evidence>
<comment type="similarity">
    <text evidence="2">Belongs to the acyltransferase 3 family.</text>
</comment>
<feature type="transmembrane region" description="Helical" evidence="3">
    <location>
        <begin position="48"/>
        <end position="69"/>
    </location>
</feature>
<dbReference type="EMBL" id="JBHMAG010000004">
    <property type="protein sequence ID" value="MFB9751061.1"/>
    <property type="molecule type" value="Genomic_DNA"/>
</dbReference>
<feature type="transmembrane region" description="Helical" evidence="3">
    <location>
        <begin position="199"/>
        <end position="216"/>
    </location>
</feature>
<protein>
    <submittedName>
        <fullName evidence="5">Acyltransferase family protein</fullName>
        <ecNumber evidence="5">2.3.-.-</ecNumber>
    </submittedName>
</protein>
<dbReference type="GO" id="GO:0016746">
    <property type="term" value="F:acyltransferase activity"/>
    <property type="evidence" value="ECO:0007669"/>
    <property type="project" value="UniProtKB-KW"/>
</dbReference>
<feature type="transmembrane region" description="Helical" evidence="3">
    <location>
        <begin position="90"/>
        <end position="107"/>
    </location>
</feature>
<evidence type="ECO:0000313" key="6">
    <source>
        <dbReference type="Proteomes" id="UP001589619"/>
    </source>
</evidence>
<dbReference type="EC" id="2.3.-.-" evidence="5"/>
<dbReference type="PANTHER" id="PTHR23028:SF53">
    <property type="entry name" value="ACYL_TRANSF_3 DOMAIN-CONTAINING PROTEIN"/>
    <property type="match status" value="1"/>
</dbReference>
<sequence>MKHINRLLPLDSLRGLAALGVAFFWHYQHFISIESAPFRKVGYWFYHFGWNLVDLFFVLSGFIFMHVYSQRIKEKRISFKEYGILRLSRLYPLHIVTLVIVSIIQFIRSLELNNFFIYQYNDVYHFVLNIFFLQHGWFDYGFSFNAPTWSISVEIVAYILLFIVLFKFPTSYNYLLVTIILIGLSITKMKLSLPLLNDGMGRVFIGFFVGCCTFEVNKLLNSQRLKKLAACISLFLLVVLFIIGFFIGHYALGNWPIVYTVVVFPLIVIMVLNLKFLTRILSLKPITYLGDISYSIYLWHFPVQLLIKTTDDILKLSLDYSSRVVYLSIVIITLVVSSLSHEFFEKPVLKFLRKTKKT</sequence>
<evidence type="ECO:0000313" key="5">
    <source>
        <dbReference type="EMBL" id="MFB9751061.1"/>
    </source>
</evidence>
<name>A0ABV5VS13_9BACL</name>
<dbReference type="RefSeq" id="WP_344906299.1">
    <property type="nucleotide sequence ID" value="NZ_BAAAYO010000002.1"/>
</dbReference>
<keyword evidence="3" id="KW-1133">Transmembrane helix</keyword>
<feature type="transmembrane region" description="Helical" evidence="3">
    <location>
        <begin position="228"/>
        <end position="251"/>
    </location>
</feature>
<keyword evidence="5" id="KW-0012">Acyltransferase</keyword>
<evidence type="ECO:0000256" key="2">
    <source>
        <dbReference type="ARBA" id="ARBA00007400"/>
    </source>
</evidence>
<dbReference type="Pfam" id="PF01757">
    <property type="entry name" value="Acyl_transf_3"/>
    <property type="match status" value="1"/>
</dbReference>
<feature type="transmembrane region" description="Helical" evidence="3">
    <location>
        <begin position="146"/>
        <end position="166"/>
    </location>
</feature>
<comment type="subcellular location">
    <subcellularLocation>
        <location evidence="1">Membrane</location>
    </subcellularLocation>
</comment>
<evidence type="ECO:0000259" key="4">
    <source>
        <dbReference type="Pfam" id="PF01757"/>
    </source>
</evidence>
<gene>
    <name evidence="5" type="ORF">ACFFNY_05700</name>
</gene>
<dbReference type="Proteomes" id="UP001589619">
    <property type="component" value="Unassembled WGS sequence"/>
</dbReference>
<keyword evidence="3" id="KW-0812">Transmembrane</keyword>
<feature type="domain" description="Acyltransferase 3" evidence="4">
    <location>
        <begin position="10"/>
        <end position="339"/>
    </location>
</feature>
<dbReference type="InterPro" id="IPR050879">
    <property type="entry name" value="Acyltransferase_3"/>
</dbReference>
<keyword evidence="5" id="KW-0808">Transferase</keyword>
<feature type="transmembrane region" description="Helical" evidence="3">
    <location>
        <begin position="286"/>
        <end position="305"/>
    </location>
</feature>
<dbReference type="InterPro" id="IPR002656">
    <property type="entry name" value="Acyl_transf_3_dom"/>
</dbReference>
<comment type="caution">
    <text evidence="5">The sequence shown here is derived from an EMBL/GenBank/DDBJ whole genome shotgun (WGS) entry which is preliminary data.</text>
</comment>
<feature type="transmembrane region" description="Helical" evidence="3">
    <location>
        <begin position="12"/>
        <end position="28"/>
    </location>
</feature>
<reference evidence="5 6" key="1">
    <citation type="submission" date="2024-09" db="EMBL/GenBank/DDBJ databases">
        <authorList>
            <person name="Sun Q."/>
            <person name="Mori K."/>
        </authorList>
    </citation>
    <scope>NUCLEOTIDE SEQUENCE [LARGE SCALE GENOMIC DNA]</scope>
    <source>
        <strain evidence="5 6">JCM 12520</strain>
    </source>
</reference>
<feature type="transmembrane region" description="Helical" evidence="3">
    <location>
        <begin position="173"/>
        <end position="193"/>
    </location>
</feature>
<dbReference type="PANTHER" id="PTHR23028">
    <property type="entry name" value="ACETYLTRANSFERASE"/>
    <property type="match status" value="1"/>
</dbReference>
<proteinExistence type="inferred from homology"/>